<accession>A0A6I6IN09</accession>
<name>A0A6I6IN09_9RHOB</name>
<sequence>MSASDVLHPDGSDYDAFLFAELGEDRTGAAVTVLSALARLDLEPWTEARELARLAREDAQVRLTTHFEAITDIPALALASEGRAAKLVLLLPKRAPLRVSKPCEAGTNNSPKISISWTTMALVGFVVLTWFFYLAQTG</sequence>
<gene>
    <name evidence="2" type="ORF">EI983_02455</name>
</gene>
<dbReference type="AlphaFoldDB" id="A0A6I6IN09"/>
<dbReference type="EMBL" id="CP034348">
    <property type="protein sequence ID" value="QGX97201.1"/>
    <property type="molecule type" value="Genomic_DNA"/>
</dbReference>
<dbReference type="OrthoDB" id="7283160at2"/>
<reference evidence="3" key="1">
    <citation type="submission" date="2018-12" db="EMBL/GenBank/DDBJ databases">
        <title>Complete genome sequence of Roseovarius sp. MME-070.</title>
        <authorList>
            <person name="Nam Y.-D."/>
            <person name="Kang J."/>
            <person name="Chung W.-H."/>
            <person name="Park Y.S."/>
        </authorList>
    </citation>
    <scope>NUCLEOTIDE SEQUENCE [LARGE SCALE GENOMIC DNA]</scope>
    <source>
        <strain evidence="3">MME-070</strain>
    </source>
</reference>
<evidence type="ECO:0000313" key="3">
    <source>
        <dbReference type="Proteomes" id="UP000428330"/>
    </source>
</evidence>
<evidence type="ECO:0000256" key="1">
    <source>
        <dbReference type="SAM" id="Phobius"/>
    </source>
</evidence>
<proteinExistence type="predicted"/>
<dbReference type="Proteomes" id="UP000428330">
    <property type="component" value="Chromosome"/>
</dbReference>
<evidence type="ECO:0000313" key="2">
    <source>
        <dbReference type="EMBL" id="QGX97201.1"/>
    </source>
</evidence>
<keyword evidence="3" id="KW-1185">Reference proteome</keyword>
<organism evidence="2 3">
    <name type="scientific">Roseovarius faecimaris</name>
    <dbReference type="NCBI Taxonomy" id="2494550"/>
    <lineage>
        <taxon>Bacteria</taxon>
        <taxon>Pseudomonadati</taxon>
        <taxon>Pseudomonadota</taxon>
        <taxon>Alphaproteobacteria</taxon>
        <taxon>Rhodobacterales</taxon>
        <taxon>Roseobacteraceae</taxon>
        <taxon>Roseovarius</taxon>
    </lineage>
</organism>
<keyword evidence="1" id="KW-0472">Membrane</keyword>
<dbReference type="RefSeq" id="WP_157705706.1">
    <property type="nucleotide sequence ID" value="NZ_CP034348.1"/>
</dbReference>
<protein>
    <submittedName>
        <fullName evidence="2">Uncharacterized protein</fullName>
    </submittedName>
</protein>
<dbReference type="KEGG" id="rom:EI983_02455"/>
<feature type="transmembrane region" description="Helical" evidence="1">
    <location>
        <begin position="115"/>
        <end position="135"/>
    </location>
</feature>
<keyword evidence="1" id="KW-0812">Transmembrane</keyword>
<keyword evidence="1" id="KW-1133">Transmembrane helix</keyword>